<dbReference type="RefSeq" id="XP_014665483.1">
    <property type="nucleotide sequence ID" value="XM_014809997.1"/>
</dbReference>
<dbReference type="PROSITE" id="PS51845">
    <property type="entry name" value="PDEASE_I_2"/>
    <property type="match status" value="1"/>
</dbReference>
<dbReference type="InterPro" id="IPR036971">
    <property type="entry name" value="PDEase_catalytic_dom_sf"/>
</dbReference>
<comment type="similarity">
    <text evidence="3">Belongs to the cyclic nucleotide phosphodiesterase family.</text>
</comment>
<dbReference type="Proteomes" id="UP000695022">
    <property type="component" value="Unplaced"/>
</dbReference>
<keyword evidence="5" id="KW-1185">Reference proteome</keyword>
<dbReference type="InterPro" id="IPR002073">
    <property type="entry name" value="PDEase_catalytic_dom"/>
</dbReference>
<dbReference type="SUPFAM" id="SSF109604">
    <property type="entry name" value="HD-domain/PDEase-like"/>
    <property type="match status" value="1"/>
</dbReference>
<keyword evidence="1 3" id="KW-0479">Metal-binding</keyword>
<evidence type="ECO:0000313" key="6">
    <source>
        <dbReference type="RefSeq" id="XP_014665483.1"/>
    </source>
</evidence>
<accession>A0ABM1DZW2</accession>
<dbReference type="GeneID" id="106807603"/>
<comment type="cofactor">
    <cofactor evidence="3">
        <name>a divalent metal cation</name>
        <dbReference type="ChEBI" id="CHEBI:60240"/>
    </cofactor>
    <text evidence="3">Binds 2 divalent metal cations per subunit. Site 1 may preferentially bind zinc ions, while site 2 has a preference for magnesium and/or manganese ions.</text>
</comment>
<dbReference type="PROSITE" id="PS00126">
    <property type="entry name" value="PDEASE_I_1"/>
    <property type="match status" value="1"/>
</dbReference>
<dbReference type="Gene3D" id="1.10.1300.10">
    <property type="entry name" value="3'5'-cyclic nucleotide phosphodiesterase, catalytic domain"/>
    <property type="match status" value="1"/>
</dbReference>
<protein>
    <recommendedName>
        <fullName evidence="3">Phosphodiesterase</fullName>
        <ecNumber evidence="3">3.1.4.-</ecNumber>
    </recommendedName>
</protein>
<organism evidence="5 6">
    <name type="scientific">Priapulus caudatus</name>
    <name type="common">Priapulid worm</name>
    <dbReference type="NCBI Taxonomy" id="37621"/>
    <lineage>
        <taxon>Eukaryota</taxon>
        <taxon>Metazoa</taxon>
        <taxon>Ecdysozoa</taxon>
        <taxon>Scalidophora</taxon>
        <taxon>Priapulida</taxon>
        <taxon>Priapulimorpha</taxon>
        <taxon>Priapulimorphida</taxon>
        <taxon>Priapulidae</taxon>
        <taxon>Priapulus</taxon>
    </lineage>
</organism>
<dbReference type="PANTHER" id="PTHR11347">
    <property type="entry name" value="CYCLIC NUCLEOTIDE PHOSPHODIESTERASE"/>
    <property type="match status" value="1"/>
</dbReference>
<sequence>MFAHVKKAKAWEGRCCVKKKSGDIIRVRCSATPVIDQDRRIGQVVYTYAPHSEVEVLGDIQNSVTSLKDADLPPLPNDIYYRRGSVRSLINYTGDLRSMRSEGGVRAISRRPSMARIHSMTIEAPITKVVNMIYMAQDNCPNTVIPILDKVIDILRSSELYSPFTENVSEQDEMSSEYVEGLMSRTMRKHSQQGLASPGGVGTAVNARYPLPPSGPPMSLTTASPDIRVLIEKDQTWDIDVLELERISNKRPLLYLGLKIFSRLGVGEYLHCSERVLQTWLQLIEQGYHSTNSYHNSTHAADVLQATAYFLSRDRLKDTLTKQDQVGSVIAAAIHDVDHPGRTNVFLANAQAPLALCYNDRAILENHHAAHAFRVTLADDSCNIFKNLPMDEYKQLREIIVDMVLATEMTKHFEHVNKFVTSINTSRVTDDDRSSVLSSHLGHEVDLMSSENRALVKRMIIKCADIANPCRPLALCKEWANRIAEEYFRQTTEEKERGLPVVMPVFDRNTCNIPKSQTTFMDIFIMNTFDAWDNFADVGELMENLQANYDYWQSEAALIARKAGEQRAESLHSS</sequence>
<reference evidence="6" key="1">
    <citation type="submission" date="2025-08" db="UniProtKB">
        <authorList>
            <consortium name="RefSeq"/>
        </authorList>
    </citation>
    <scope>IDENTIFICATION</scope>
</reference>
<evidence type="ECO:0000256" key="1">
    <source>
        <dbReference type="ARBA" id="ARBA00022723"/>
    </source>
</evidence>
<dbReference type="InterPro" id="IPR023174">
    <property type="entry name" value="PDEase_CS"/>
</dbReference>
<dbReference type="SMART" id="SM00471">
    <property type="entry name" value="HDc"/>
    <property type="match status" value="1"/>
</dbReference>
<evidence type="ECO:0000256" key="2">
    <source>
        <dbReference type="ARBA" id="ARBA00022801"/>
    </source>
</evidence>
<evidence type="ECO:0000313" key="5">
    <source>
        <dbReference type="Proteomes" id="UP000695022"/>
    </source>
</evidence>
<evidence type="ECO:0000259" key="4">
    <source>
        <dbReference type="PROSITE" id="PS51845"/>
    </source>
</evidence>
<gene>
    <name evidence="6" type="primary">LOC106807603</name>
</gene>
<evidence type="ECO:0000256" key="3">
    <source>
        <dbReference type="RuleBase" id="RU363067"/>
    </source>
</evidence>
<name>A0ABM1DZW2_PRICU</name>
<dbReference type="CDD" id="cd00077">
    <property type="entry name" value="HDc"/>
    <property type="match status" value="1"/>
</dbReference>
<dbReference type="InterPro" id="IPR023088">
    <property type="entry name" value="PDEase"/>
</dbReference>
<dbReference type="InterPro" id="IPR003607">
    <property type="entry name" value="HD/PDEase_dom"/>
</dbReference>
<dbReference type="Pfam" id="PF00233">
    <property type="entry name" value="PDEase_I"/>
    <property type="match status" value="1"/>
</dbReference>
<dbReference type="EC" id="3.1.4.-" evidence="3"/>
<proteinExistence type="inferred from homology"/>
<dbReference type="PRINTS" id="PR00387">
    <property type="entry name" value="PDIESTERASE1"/>
</dbReference>
<keyword evidence="2 3" id="KW-0378">Hydrolase</keyword>
<feature type="domain" description="PDEase" evidence="4">
    <location>
        <begin position="219"/>
        <end position="559"/>
    </location>
</feature>